<keyword evidence="4 6" id="KW-0694">RNA-binding</keyword>
<evidence type="ECO:0000256" key="1">
    <source>
        <dbReference type="ARBA" id="ARBA00004123"/>
    </source>
</evidence>
<dbReference type="OMA" id="HKNIGEE"/>
<evidence type="ECO:0000256" key="2">
    <source>
        <dbReference type="ARBA" id="ARBA00020364"/>
    </source>
</evidence>
<dbReference type="InterPro" id="IPR000504">
    <property type="entry name" value="RRM_dom"/>
</dbReference>
<dbReference type="CDD" id="cd12238">
    <property type="entry name" value="RRM1_RBM40_like"/>
    <property type="match status" value="1"/>
</dbReference>
<feature type="region of interest" description="Disordered" evidence="7">
    <location>
        <begin position="204"/>
        <end position="224"/>
    </location>
</feature>
<protein>
    <recommendedName>
        <fullName evidence="2">RNA-binding region-containing protein 3</fullName>
    </recommendedName>
</protein>
<evidence type="ECO:0000259" key="8">
    <source>
        <dbReference type="PROSITE" id="PS50102"/>
    </source>
</evidence>
<dbReference type="InterPro" id="IPR035979">
    <property type="entry name" value="RBD_domain_sf"/>
</dbReference>
<dbReference type="PaxDb" id="7159-AAEL005083-PA"/>
<evidence type="ECO:0000256" key="6">
    <source>
        <dbReference type="PROSITE-ProRule" id="PRU00176"/>
    </source>
</evidence>
<dbReference type="AlphaFoldDB" id="Q17B54"/>
<dbReference type="SUPFAM" id="SSF54928">
    <property type="entry name" value="RNA-binding domain, RBD"/>
    <property type="match status" value="2"/>
</dbReference>
<evidence type="ECO:0000256" key="7">
    <source>
        <dbReference type="SAM" id="MobiDB-lite"/>
    </source>
</evidence>
<feature type="region of interest" description="Disordered" evidence="7">
    <location>
        <begin position="273"/>
        <end position="293"/>
    </location>
</feature>
<feature type="compositionally biased region" description="Pro residues" evidence="7">
    <location>
        <begin position="281"/>
        <end position="293"/>
    </location>
</feature>
<dbReference type="PROSITE" id="PS50102">
    <property type="entry name" value="RRM"/>
    <property type="match status" value="1"/>
</dbReference>
<reference evidence="9" key="1">
    <citation type="submission" date="2005-10" db="EMBL/GenBank/DDBJ databases">
        <authorList>
            <person name="Loftus B.J."/>
            <person name="Nene V.M."/>
            <person name="Hannick L.I."/>
            <person name="Bidwell S."/>
            <person name="Haas B."/>
            <person name="Amedeo P."/>
            <person name="Orvis J."/>
            <person name="Wortman J.R."/>
            <person name="White O.R."/>
            <person name="Salzberg S."/>
            <person name="Shumway M."/>
            <person name="Koo H."/>
            <person name="Zhao Y."/>
            <person name="Holmes M."/>
            <person name="Miller J."/>
            <person name="Schatz M."/>
            <person name="Pop M."/>
            <person name="Pai G."/>
            <person name="Utterback T."/>
            <person name="Rogers Y.-H."/>
            <person name="Kravitz S."/>
            <person name="Fraser C.M."/>
        </authorList>
    </citation>
    <scope>NUCLEOTIDE SEQUENCE</scope>
    <source>
        <strain evidence="9">Liverpool</strain>
    </source>
</reference>
<dbReference type="GO" id="GO:0005689">
    <property type="term" value="C:U12-type spliceosomal complex"/>
    <property type="evidence" value="ECO:0007669"/>
    <property type="project" value="TreeGrafter"/>
</dbReference>
<dbReference type="HOGENOM" id="CLU_039888_2_1_1"/>
<reference evidence="9" key="3">
    <citation type="submission" date="2012-09" db="EMBL/GenBank/DDBJ databases">
        <authorList>
            <consortium name="VectorBase"/>
        </authorList>
    </citation>
    <scope>NUCLEOTIDE SEQUENCE</scope>
    <source>
        <strain evidence="9">Liverpool</strain>
    </source>
</reference>
<accession>Q17B54</accession>
<keyword evidence="3" id="KW-0677">Repeat</keyword>
<evidence type="ECO:0000256" key="4">
    <source>
        <dbReference type="ARBA" id="ARBA00022884"/>
    </source>
</evidence>
<reference evidence="9" key="2">
    <citation type="journal article" date="2007" name="Science">
        <title>Genome sequence of Aedes aegypti, a major arbovirus vector.</title>
        <authorList>
            <person name="Nene V."/>
            <person name="Wortman J.R."/>
            <person name="Lawson D."/>
            <person name="Haas B."/>
            <person name="Kodira C."/>
            <person name="Tu Z.J."/>
            <person name="Loftus B."/>
            <person name="Xi Z."/>
            <person name="Megy K."/>
            <person name="Grabherr M."/>
            <person name="Ren Q."/>
            <person name="Zdobnov E.M."/>
            <person name="Lobo N.F."/>
            <person name="Campbell K.S."/>
            <person name="Brown S.E."/>
            <person name="Bonaldo M.F."/>
            <person name="Zhu J."/>
            <person name="Sinkins S.P."/>
            <person name="Hogenkamp D.G."/>
            <person name="Amedeo P."/>
            <person name="Arensburger P."/>
            <person name="Atkinson P.W."/>
            <person name="Bidwell S."/>
            <person name="Biedler J."/>
            <person name="Birney E."/>
            <person name="Bruggner R.V."/>
            <person name="Costas J."/>
            <person name="Coy M.R."/>
            <person name="Crabtree J."/>
            <person name="Crawford M."/>
            <person name="Debruyn B."/>
            <person name="Decaprio D."/>
            <person name="Eiglmeier K."/>
            <person name="Eisenstadt E."/>
            <person name="El-Dorry H."/>
            <person name="Gelbart W.M."/>
            <person name="Gomes S.L."/>
            <person name="Hammond M."/>
            <person name="Hannick L.I."/>
            <person name="Hogan J.R."/>
            <person name="Holmes M.H."/>
            <person name="Jaffe D."/>
            <person name="Johnston J.S."/>
            <person name="Kennedy R.C."/>
            <person name="Koo H."/>
            <person name="Kravitz S."/>
            <person name="Kriventseva E.V."/>
            <person name="Kulp D."/>
            <person name="Labutti K."/>
            <person name="Lee E."/>
            <person name="Li S."/>
            <person name="Lovin D.D."/>
            <person name="Mao C."/>
            <person name="Mauceli E."/>
            <person name="Menck C.F."/>
            <person name="Miller J.R."/>
            <person name="Montgomery P."/>
            <person name="Mori A."/>
            <person name="Nascimento A.L."/>
            <person name="Naveira H.F."/>
            <person name="Nusbaum C."/>
            <person name="O'leary S."/>
            <person name="Orvis J."/>
            <person name="Pertea M."/>
            <person name="Quesneville H."/>
            <person name="Reidenbach K.R."/>
            <person name="Rogers Y.H."/>
            <person name="Roth C.W."/>
            <person name="Schneider J.R."/>
            <person name="Schatz M."/>
            <person name="Shumway M."/>
            <person name="Stanke M."/>
            <person name="Stinson E.O."/>
            <person name="Tubio J.M."/>
            <person name="Vanzee J.P."/>
            <person name="Verjovski-Almeida S."/>
            <person name="Werner D."/>
            <person name="White O."/>
            <person name="Wyder S."/>
            <person name="Zeng Q."/>
            <person name="Zhao Q."/>
            <person name="Zhao Y."/>
            <person name="Hill C.A."/>
            <person name="Raikhel A.S."/>
            <person name="Soares M.B."/>
            <person name="Knudson D.L."/>
            <person name="Lee N.H."/>
            <person name="Galagan J."/>
            <person name="Salzberg S.L."/>
            <person name="Paulsen I.T."/>
            <person name="Dimopoulos G."/>
            <person name="Collins F.H."/>
            <person name="Birren B."/>
            <person name="Fraser-Liggett C.M."/>
            <person name="Severson D.W."/>
        </authorList>
    </citation>
    <scope>NUCLEOTIDE SEQUENCE [LARGE SCALE GENOMIC DNA]</scope>
    <source>
        <strain evidence="9">Liverpool</strain>
    </source>
</reference>
<evidence type="ECO:0000313" key="9">
    <source>
        <dbReference type="EMBL" id="EAT43514.1"/>
    </source>
</evidence>
<dbReference type="SMART" id="SM00360">
    <property type="entry name" value="RRM"/>
    <property type="match status" value="2"/>
</dbReference>
<evidence type="ECO:0000313" key="10">
    <source>
        <dbReference type="Proteomes" id="UP000682892"/>
    </source>
</evidence>
<dbReference type="PhylomeDB" id="Q17B54"/>
<dbReference type="Pfam" id="PF00076">
    <property type="entry name" value="RRM_1"/>
    <property type="match status" value="1"/>
</dbReference>
<feature type="compositionally biased region" description="Acidic residues" evidence="7">
    <location>
        <begin position="204"/>
        <end position="213"/>
    </location>
</feature>
<dbReference type="InterPro" id="IPR034147">
    <property type="entry name" value="RBM40_RRM1"/>
</dbReference>
<dbReference type="PANTHER" id="PTHR16105:SF0">
    <property type="entry name" value="RNA-BINDING REGION-CONTAINING PROTEIN 3"/>
    <property type="match status" value="1"/>
</dbReference>
<gene>
    <name evidence="9" type="ORF">AaeL_AAEL005083</name>
</gene>
<keyword evidence="5" id="KW-0539">Nucleus</keyword>
<dbReference type="STRING" id="7159.Q17B54"/>
<comment type="subcellular location">
    <subcellularLocation>
        <location evidence="1">Nucleus</location>
    </subcellularLocation>
</comment>
<name>Q17B54_AEDAE</name>
<dbReference type="GO" id="GO:0030626">
    <property type="term" value="F:U12 snRNA binding"/>
    <property type="evidence" value="ECO:0007669"/>
    <property type="project" value="TreeGrafter"/>
</dbReference>
<dbReference type="Proteomes" id="UP000682892">
    <property type="component" value="Chromosome 3"/>
</dbReference>
<sequence length="435" mass="49471">MEPRVDRLCIRNFPESFSESDVKEFLSRFGIGSVEFLKRRRKLTAIVYSSEQVLTKCILSRLHQLKVLDKRLIVEYYEGSAEVEIVDGESETKNTSRVHSAQELSKFVKALHAVHPVDFDQPPPPYLRYRYPRATREIIDSICVALESVPKFYTQVLHLMNRMNLPPPFTTRDVERRGSVVEKRDAVQQTDPVRIKECLLVDDESELESDEETPQAVGPTKQKVSLDRNRFKPYVLPQVVNVPHNGSNLVKSTPQPKPMKASQNIILRIPDKLKTSKKVPTSPPKSPMPPPTNPPTITTEIDLLANRIPPDQLTDLPVFKNYTPGEPSNKLYLKNLAKTVTEDDLKRIFHRFAITGHPDREIDIKLMQSGRMKGQAFVTFSYIYEEDLDLMEEKPIARALRLTNGLLLKDKPMVVAYGKSSAAKVEKEDGGEKAS</sequence>
<dbReference type="PANTHER" id="PTHR16105">
    <property type="entry name" value="RNA-BINDING REGION-CONTAINING PROTEIN 3"/>
    <property type="match status" value="1"/>
</dbReference>
<organism evidence="9 10">
    <name type="scientific">Aedes aegypti</name>
    <name type="common">Yellowfever mosquito</name>
    <name type="synonym">Culex aegypti</name>
    <dbReference type="NCBI Taxonomy" id="7159"/>
    <lineage>
        <taxon>Eukaryota</taxon>
        <taxon>Metazoa</taxon>
        <taxon>Ecdysozoa</taxon>
        <taxon>Arthropoda</taxon>
        <taxon>Hexapoda</taxon>
        <taxon>Insecta</taxon>
        <taxon>Pterygota</taxon>
        <taxon>Neoptera</taxon>
        <taxon>Endopterygota</taxon>
        <taxon>Diptera</taxon>
        <taxon>Nematocera</taxon>
        <taxon>Culicoidea</taxon>
        <taxon>Culicidae</taxon>
        <taxon>Culicinae</taxon>
        <taxon>Aedini</taxon>
        <taxon>Aedes</taxon>
        <taxon>Stegomyia</taxon>
    </lineage>
</organism>
<evidence type="ECO:0000256" key="5">
    <source>
        <dbReference type="ARBA" id="ARBA00023242"/>
    </source>
</evidence>
<dbReference type="InterPro" id="IPR045164">
    <property type="entry name" value="RBM41/RNPC3"/>
</dbReference>
<dbReference type="GO" id="GO:0000398">
    <property type="term" value="P:mRNA splicing, via spliceosome"/>
    <property type="evidence" value="ECO:0007669"/>
    <property type="project" value="TreeGrafter"/>
</dbReference>
<evidence type="ECO:0000256" key="3">
    <source>
        <dbReference type="ARBA" id="ARBA00022737"/>
    </source>
</evidence>
<dbReference type="GO" id="GO:0097157">
    <property type="term" value="F:pre-mRNA intronic binding"/>
    <property type="evidence" value="ECO:0007669"/>
    <property type="project" value="TreeGrafter"/>
</dbReference>
<dbReference type="EMBL" id="CH477325">
    <property type="protein sequence ID" value="EAT43514.1"/>
    <property type="molecule type" value="Genomic_DNA"/>
</dbReference>
<proteinExistence type="predicted"/>
<dbReference type="eggNOG" id="KOG4206">
    <property type="taxonomic scope" value="Eukaryota"/>
</dbReference>
<dbReference type="Gene3D" id="3.30.70.330">
    <property type="match status" value="2"/>
</dbReference>
<dbReference type="InterPro" id="IPR012677">
    <property type="entry name" value="Nucleotide-bd_a/b_plait_sf"/>
</dbReference>
<feature type="domain" description="RRM" evidence="8">
    <location>
        <begin position="329"/>
        <end position="420"/>
    </location>
</feature>